<dbReference type="RefSeq" id="WP_377787165.1">
    <property type="nucleotide sequence ID" value="NZ_JBHLYQ010000003.1"/>
</dbReference>
<name>A0ABV6C353_9ACTN</name>
<reference evidence="2 3" key="1">
    <citation type="submission" date="2024-09" db="EMBL/GenBank/DDBJ databases">
        <authorList>
            <person name="Sun Q."/>
            <person name="Mori K."/>
        </authorList>
    </citation>
    <scope>NUCLEOTIDE SEQUENCE [LARGE SCALE GENOMIC DNA]</scope>
    <source>
        <strain evidence="2 3">JCM 15389</strain>
    </source>
</reference>
<dbReference type="EMBL" id="JBHLYQ010000003">
    <property type="protein sequence ID" value="MFC0080699.1"/>
    <property type="molecule type" value="Genomic_DNA"/>
</dbReference>
<keyword evidence="3" id="KW-1185">Reference proteome</keyword>
<dbReference type="Proteomes" id="UP001589788">
    <property type="component" value="Unassembled WGS sequence"/>
</dbReference>
<dbReference type="SMART" id="SM00052">
    <property type="entry name" value="EAL"/>
    <property type="match status" value="1"/>
</dbReference>
<dbReference type="InterPro" id="IPR001633">
    <property type="entry name" value="EAL_dom"/>
</dbReference>
<dbReference type="SUPFAM" id="SSF141868">
    <property type="entry name" value="EAL domain-like"/>
    <property type="match status" value="1"/>
</dbReference>
<protein>
    <submittedName>
        <fullName evidence="2">EAL domain-containing protein</fullName>
    </submittedName>
</protein>
<sequence>MASTPELELEGLPGHPFLEFQPAVDLASGLLLGFEALVRWQHPERGRIDPGELIPWAEAHGAILDLNAWVLQAACEEAQRWPSGMQLAVNCSIVQLRRGEASRSVDRALAATGLLADRLTVEVTERAIADDSAAADLRALVERGIHLAVDDVGTMWTSLEVLRRFAVDTVKIDAAFVRHLESDEGVNRAIVDAIVHVGHSLAMSTVAEGVETARQVEILLEFGADVAQGYYFARPMPADAALALAQVEPRAVLPLAEGDALAPSGAERGPASGFGSIPSDH</sequence>
<gene>
    <name evidence="2" type="ORF">ACFFRE_00825</name>
</gene>
<feature type="domain" description="EAL" evidence="1">
    <location>
        <begin position="1"/>
        <end position="249"/>
    </location>
</feature>
<dbReference type="Gene3D" id="3.20.20.450">
    <property type="entry name" value="EAL domain"/>
    <property type="match status" value="1"/>
</dbReference>
<evidence type="ECO:0000313" key="2">
    <source>
        <dbReference type="EMBL" id="MFC0080699.1"/>
    </source>
</evidence>
<dbReference type="InterPro" id="IPR050706">
    <property type="entry name" value="Cyclic-di-GMP_PDE-like"/>
</dbReference>
<dbReference type="Pfam" id="PF00563">
    <property type="entry name" value="EAL"/>
    <property type="match status" value="1"/>
</dbReference>
<comment type="caution">
    <text evidence="2">The sequence shown here is derived from an EMBL/GenBank/DDBJ whole genome shotgun (WGS) entry which is preliminary data.</text>
</comment>
<dbReference type="PROSITE" id="PS50883">
    <property type="entry name" value="EAL"/>
    <property type="match status" value="1"/>
</dbReference>
<organism evidence="2 3">
    <name type="scientific">Aciditerrimonas ferrireducens</name>
    <dbReference type="NCBI Taxonomy" id="667306"/>
    <lineage>
        <taxon>Bacteria</taxon>
        <taxon>Bacillati</taxon>
        <taxon>Actinomycetota</taxon>
        <taxon>Acidimicrobiia</taxon>
        <taxon>Acidimicrobiales</taxon>
        <taxon>Acidimicrobiaceae</taxon>
        <taxon>Aciditerrimonas</taxon>
    </lineage>
</organism>
<dbReference type="InterPro" id="IPR035919">
    <property type="entry name" value="EAL_sf"/>
</dbReference>
<dbReference type="PANTHER" id="PTHR33121">
    <property type="entry name" value="CYCLIC DI-GMP PHOSPHODIESTERASE PDEF"/>
    <property type="match status" value="1"/>
</dbReference>
<proteinExistence type="predicted"/>
<dbReference type="PANTHER" id="PTHR33121:SF70">
    <property type="entry name" value="SIGNALING PROTEIN YKOW"/>
    <property type="match status" value="1"/>
</dbReference>
<evidence type="ECO:0000259" key="1">
    <source>
        <dbReference type="PROSITE" id="PS50883"/>
    </source>
</evidence>
<accession>A0ABV6C353</accession>
<evidence type="ECO:0000313" key="3">
    <source>
        <dbReference type="Proteomes" id="UP001589788"/>
    </source>
</evidence>
<dbReference type="CDD" id="cd01948">
    <property type="entry name" value="EAL"/>
    <property type="match status" value="1"/>
</dbReference>